<name>A0ABV5QPT5_9ACTN</name>
<dbReference type="GO" id="GO:0016757">
    <property type="term" value="F:glycosyltransferase activity"/>
    <property type="evidence" value="ECO:0007669"/>
    <property type="project" value="UniProtKB-KW"/>
</dbReference>
<organism evidence="9 10">
    <name type="scientific">Streptomyces roseoviridis</name>
    <dbReference type="NCBI Taxonomy" id="67361"/>
    <lineage>
        <taxon>Bacteria</taxon>
        <taxon>Bacillati</taxon>
        <taxon>Actinomycetota</taxon>
        <taxon>Actinomycetes</taxon>
        <taxon>Kitasatosporales</taxon>
        <taxon>Streptomycetaceae</taxon>
        <taxon>Streptomyces</taxon>
    </lineage>
</organism>
<evidence type="ECO:0000256" key="1">
    <source>
        <dbReference type="ARBA" id="ARBA00004141"/>
    </source>
</evidence>
<feature type="transmembrane region" description="Helical" evidence="8">
    <location>
        <begin position="367"/>
        <end position="388"/>
    </location>
</feature>
<dbReference type="InterPro" id="IPR049829">
    <property type="entry name" value="MptA/B-like"/>
</dbReference>
<dbReference type="Pfam" id="PF26314">
    <property type="entry name" value="MptA_B_family"/>
    <property type="match status" value="2"/>
</dbReference>
<feature type="transmembrane region" description="Helical" evidence="8">
    <location>
        <begin position="252"/>
        <end position="271"/>
    </location>
</feature>
<evidence type="ECO:0000256" key="8">
    <source>
        <dbReference type="SAM" id="Phobius"/>
    </source>
</evidence>
<feature type="transmembrane region" description="Helical" evidence="8">
    <location>
        <begin position="292"/>
        <end position="320"/>
    </location>
</feature>
<dbReference type="Proteomes" id="UP001589716">
    <property type="component" value="Unassembled WGS sequence"/>
</dbReference>
<gene>
    <name evidence="9" type="primary">mptB</name>
    <name evidence="9" type="ORF">ACFFTP_15135</name>
</gene>
<evidence type="ECO:0000256" key="7">
    <source>
        <dbReference type="ARBA" id="ARBA00043987"/>
    </source>
</evidence>
<evidence type="ECO:0000256" key="2">
    <source>
        <dbReference type="ARBA" id="ARBA00022676"/>
    </source>
</evidence>
<feature type="transmembrane region" description="Helical" evidence="8">
    <location>
        <begin position="187"/>
        <end position="208"/>
    </location>
</feature>
<keyword evidence="5 8" id="KW-1133">Transmembrane helix</keyword>
<reference evidence="9 10" key="1">
    <citation type="submission" date="2024-09" db="EMBL/GenBank/DDBJ databases">
        <authorList>
            <person name="Sun Q."/>
            <person name="Mori K."/>
        </authorList>
    </citation>
    <scope>NUCLEOTIDE SEQUENCE [LARGE SCALE GENOMIC DNA]</scope>
    <source>
        <strain evidence="9 10">JCM 4414</strain>
    </source>
</reference>
<evidence type="ECO:0000256" key="4">
    <source>
        <dbReference type="ARBA" id="ARBA00022692"/>
    </source>
</evidence>
<evidence type="ECO:0000313" key="10">
    <source>
        <dbReference type="Proteomes" id="UP001589716"/>
    </source>
</evidence>
<protein>
    <submittedName>
        <fullName evidence="9">Polyprenol phosphomannose-dependent alpha 1,6 mannosyltransferase MptB</fullName>
    </submittedName>
</protein>
<evidence type="ECO:0000256" key="6">
    <source>
        <dbReference type="ARBA" id="ARBA00023136"/>
    </source>
</evidence>
<comment type="similarity">
    <text evidence="7">Belongs to the MptA/B family.</text>
</comment>
<comment type="caution">
    <text evidence="9">The sequence shown here is derived from an EMBL/GenBank/DDBJ whole genome shotgun (WGS) entry which is preliminary data.</text>
</comment>
<keyword evidence="10" id="KW-1185">Reference proteome</keyword>
<proteinExistence type="inferred from homology"/>
<dbReference type="RefSeq" id="WP_345485936.1">
    <property type="nucleotide sequence ID" value="NZ_BAAAWU010000001.1"/>
</dbReference>
<keyword evidence="6 8" id="KW-0472">Membrane</keyword>
<dbReference type="EMBL" id="JBHMCT010000009">
    <property type="protein sequence ID" value="MFB9555514.1"/>
    <property type="molecule type" value="Genomic_DNA"/>
</dbReference>
<feature type="transmembrane region" description="Helical" evidence="8">
    <location>
        <begin position="394"/>
        <end position="413"/>
    </location>
</feature>
<feature type="transmembrane region" description="Helical" evidence="8">
    <location>
        <begin position="425"/>
        <end position="446"/>
    </location>
</feature>
<dbReference type="NCBIfam" id="NF038066">
    <property type="entry name" value="MptB"/>
    <property type="match status" value="2"/>
</dbReference>
<keyword evidence="2 9" id="KW-0328">Glycosyltransferase</keyword>
<feature type="transmembrane region" description="Helical" evidence="8">
    <location>
        <begin position="487"/>
        <end position="504"/>
    </location>
</feature>
<feature type="transmembrane region" description="Helical" evidence="8">
    <location>
        <begin position="340"/>
        <end position="360"/>
    </location>
</feature>
<feature type="transmembrane region" description="Helical" evidence="8">
    <location>
        <begin position="42"/>
        <end position="66"/>
    </location>
</feature>
<evidence type="ECO:0000313" key="9">
    <source>
        <dbReference type="EMBL" id="MFB9555514.1"/>
    </source>
</evidence>
<comment type="subcellular location">
    <subcellularLocation>
        <location evidence="1">Membrane</location>
        <topology evidence="1">Multi-pass membrane protein</topology>
    </subcellularLocation>
</comment>
<evidence type="ECO:0000256" key="5">
    <source>
        <dbReference type="ARBA" id="ARBA00022989"/>
    </source>
</evidence>
<sequence length="522" mass="52632">MWMFSTAGCRWLGAAGSLAVAAGGWAAGTLPVRGGGGLWERHGTGVTVAGTILAYLGLTLLLAAWWQYGRRLLAAGDGPRSGAGAPDGDGADGRAERGVLVTLGWWAGPLLLAPPLHSADVYSYIAQGAMVLEGHDVYGAGPSVLGPGDLGQDAAASVGGHWTDTPAPYGPVFLVLAQAVVQLTGGAVVPAVLGMRLLALAALGLIVWSVRGLADAGGGGVGDDRAEGARATGALAAGARATGAPTGSRAGALWLAALNPLLLLHVVGGLHNDGLMIGLMLAGTLLAVRDRWVLGSALIGMAAMVKSPAAVALLFVGVMLARRWGGGVRGLLRGLVLPGAVAAAVAAGATLLAGTGFGWLRTQSVAGTIHTALSVTSDLGLGLGLLVADDPEPVKALVQKLGLLAALALIAFLARRSWQGRLSPLLALGLALLALVALSPMVQPWYLLWPLAALAAAGAWHTPWGRLLALLSAALTYETAPSGHTPWYGFALAGAALAAGLLWLRRDRRERRSGTGGLGARA</sequence>
<evidence type="ECO:0000256" key="3">
    <source>
        <dbReference type="ARBA" id="ARBA00022679"/>
    </source>
</evidence>
<accession>A0ABV5QPT5</accession>
<keyword evidence="3" id="KW-0808">Transferase</keyword>
<keyword evidence="4 8" id="KW-0812">Transmembrane</keyword>